<sequence length="188" mass="19332">MNFRRKCTRAHTKMEITSGSSGVTFRRMRRATSAAMGCTIADRSNTGAGGDGRPRAAADHTSMNRQKLRPSATAWCTATPTATPPRSPPPTNRVTCTASTGAGSSGASRLGTSRKNAGTSCRLAADSARASPSLSASRNATPSPTADGEQSTTTSPVEGTYVSFPARGKKTATASASDDLSDSTRDGK</sequence>
<feature type="compositionally biased region" description="Pro residues" evidence="1">
    <location>
        <begin position="82"/>
        <end position="91"/>
    </location>
</feature>
<dbReference type="Proteomes" id="UP000000763">
    <property type="component" value="Chromosome 1"/>
</dbReference>
<dbReference type="KEGG" id="dosa:Os01g0289950"/>
<accession>C7IWZ1</accession>
<dbReference type="EMBL" id="AP008207">
    <property type="protein sequence ID" value="BAH91016.1"/>
    <property type="molecule type" value="Genomic_DNA"/>
</dbReference>
<evidence type="ECO:0000313" key="3">
    <source>
        <dbReference type="Proteomes" id="UP000000763"/>
    </source>
</evidence>
<evidence type="ECO:0000256" key="1">
    <source>
        <dbReference type="SAM" id="MobiDB-lite"/>
    </source>
</evidence>
<reference evidence="2 3" key="1">
    <citation type="journal article" date="2005" name="Nature">
        <title>The map-based sequence of the rice genome.</title>
        <authorList>
            <consortium name="International rice genome sequencing project (IRGSP)"/>
            <person name="Matsumoto T."/>
            <person name="Wu J."/>
            <person name="Kanamori H."/>
            <person name="Katayose Y."/>
            <person name="Fujisawa M."/>
            <person name="Namiki N."/>
            <person name="Mizuno H."/>
            <person name="Yamamoto K."/>
            <person name="Antonio B.A."/>
            <person name="Baba T."/>
            <person name="Sakata K."/>
            <person name="Nagamura Y."/>
            <person name="Aoki H."/>
            <person name="Arikawa K."/>
            <person name="Arita K."/>
            <person name="Bito T."/>
            <person name="Chiden Y."/>
            <person name="Fujitsuka N."/>
            <person name="Fukunaka R."/>
            <person name="Hamada M."/>
            <person name="Harada C."/>
            <person name="Hayashi A."/>
            <person name="Hijishita S."/>
            <person name="Honda M."/>
            <person name="Hosokawa S."/>
            <person name="Ichikawa Y."/>
            <person name="Idonuma A."/>
            <person name="Iijima M."/>
            <person name="Ikeda M."/>
            <person name="Ikeno M."/>
            <person name="Ito K."/>
            <person name="Ito S."/>
            <person name="Ito T."/>
            <person name="Ito Y."/>
            <person name="Ito Y."/>
            <person name="Iwabuchi A."/>
            <person name="Kamiya K."/>
            <person name="Karasawa W."/>
            <person name="Kurita K."/>
            <person name="Katagiri S."/>
            <person name="Kikuta A."/>
            <person name="Kobayashi H."/>
            <person name="Kobayashi N."/>
            <person name="Machita K."/>
            <person name="Maehara T."/>
            <person name="Masukawa M."/>
            <person name="Mizubayashi T."/>
            <person name="Mukai Y."/>
            <person name="Nagasaki H."/>
            <person name="Nagata Y."/>
            <person name="Naito S."/>
            <person name="Nakashima M."/>
            <person name="Nakama Y."/>
            <person name="Nakamichi Y."/>
            <person name="Nakamura M."/>
            <person name="Meguro A."/>
            <person name="Negishi M."/>
            <person name="Ohta I."/>
            <person name="Ohta T."/>
            <person name="Okamoto M."/>
            <person name="Ono N."/>
            <person name="Saji S."/>
            <person name="Sakaguchi M."/>
            <person name="Sakai K."/>
            <person name="Shibata M."/>
            <person name="Shimokawa T."/>
            <person name="Song J."/>
            <person name="Takazaki Y."/>
            <person name="Terasawa K."/>
            <person name="Tsugane M."/>
            <person name="Tsuji K."/>
            <person name="Ueda S."/>
            <person name="Waki K."/>
            <person name="Yamagata H."/>
            <person name="Yamamoto M."/>
            <person name="Yamamoto S."/>
            <person name="Yamane H."/>
            <person name="Yoshiki S."/>
            <person name="Yoshihara R."/>
            <person name="Yukawa K."/>
            <person name="Zhong H."/>
            <person name="Yano M."/>
            <person name="Yuan Q."/>
            <person name="Ouyang S."/>
            <person name="Liu J."/>
            <person name="Jones K.M."/>
            <person name="Gansberger K."/>
            <person name="Moffat K."/>
            <person name="Hill J."/>
            <person name="Bera J."/>
            <person name="Fadrosh D."/>
            <person name="Jin S."/>
            <person name="Johri S."/>
            <person name="Kim M."/>
            <person name="Overton L."/>
            <person name="Reardon M."/>
            <person name="Tsitrin T."/>
            <person name="Vuong H."/>
            <person name="Weaver B."/>
            <person name="Ciecko A."/>
            <person name="Tallon L."/>
            <person name="Jackson J."/>
            <person name="Pai G."/>
            <person name="Aken S.V."/>
            <person name="Utterback T."/>
            <person name="Reidmuller S."/>
            <person name="Feldblyum T."/>
            <person name="Hsiao J."/>
            <person name="Zismann V."/>
            <person name="Iobst S."/>
            <person name="de Vazeille A.R."/>
            <person name="Buell C.R."/>
            <person name="Ying K."/>
            <person name="Li Y."/>
            <person name="Lu T."/>
            <person name="Huang Y."/>
            <person name="Zhao Q."/>
            <person name="Feng Q."/>
            <person name="Zhang L."/>
            <person name="Zhu J."/>
            <person name="Weng Q."/>
            <person name="Mu J."/>
            <person name="Lu Y."/>
            <person name="Fan D."/>
            <person name="Liu Y."/>
            <person name="Guan J."/>
            <person name="Zhang Y."/>
            <person name="Yu S."/>
            <person name="Liu X."/>
            <person name="Zhang Y."/>
            <person name="Hong G."/>
            <person name="Han B."/>
            <person name="Choisne N."/>
            <person name="Demange N."/>
            <person name="Orjeda G."/>
            <person name="Samain S."/>
            <person name="Cattolico L."/>
            <person name="Pelletier E."/>
            <person name="Couloux A."/>
            <person name="Segurens B."/>
            <person name="Wincker P."/>
            <person name="D'Hont A."/>
            <person name="Scarpelli C."/>
            <person name="Weissenbach J."/>
            <person name="Salanoubat M."/>
            <person name="Quetier F."/>
            <person name="Yu Y."/>
            <person name="Kim H.R."/>
            <person name="Rambo T."/>
            <person name="Currie J."/>
            <person name="Collura K."/>
            <person name="Luo M."/>
            <person name="Yang T."/>
            <person name="Ammiraju J.S.S."/>
            <person name="Engler F."/>
            <person name="Soderlund C."/>
            <person name="Wing R.A."/>
            <person name="Palmer L.E."/>
            <person name="de la Bastide M."/>
            <person name="Spiegel L."/>
            <person name="Nascimento L."/>
            <person name="Zutavern T."/>
            <person name="O'Shaughnessy A."/>
            <person name="Dike S."/>
            <person name="Dedhia N."/>
            <person name="Preston R."/>
            <person name="Balija V."/>
            <person name="McCombie W.R."/>
            <person name="Chow T."/>
            <person name="Chen H."/>
            <person name="Chung M."/>
            <person name="Chen C."/>
            <person name="Shaw J."/>
            <person name="Wu H."/>
            <person name="Hsiao K."/>
            <person name="Chao Y."/>
            <person name="Chu M."/>
            <person name="Cheng C."/>
            <person name="Hour A."/>
            <person name="Lee P."/>
            <person name="Lin S."/>
            <person name="Lin Y."/>
            <person name="Liou J."/>
            <person name="Liu S."/>
            <person name="Hsing Y."/>
            <person name="Raghuvanshi S."/>
            <person name="Mohanty A."/>
            <person name="Bharti A.K."/>
            <person name="Gaur A."/>
            <person name="Gupta V."/>
            <person name="Kumar D."/>
            <person name="Ravi V."/>
            <person name="Vij S."/>
            <person name="Kapur A."/>
            <person name="Khurana P."/>
            <person name="Khurana P."/>
            <person name="Khurana J.P."/>
            <person name="Tyagi A.K."/>
            <person name="Gaikwad K."/>
            <person name="Singh A."/>
            <person name="Dalal V."/>
            <person name="Srivastava S."/>
            <person name="Dixit A."/>
            <person name="Pal A.K."/>
            <person name="Ghazi I.A."/>
            <person name="Yadav M."/>
            <person name="Pandit A."/>
            <person name="Bhargava A."/>
            <person name="Sureshbabu K."/>
            <person name="Batra K."/>
            <person name="Sharma T.R."/>
            <person name="Mohapatra T."/>
            <person name="Singh N.K."/>
            <person name="Messing J."/>
            <person name="Nelson A.B."/>
            <person name="Fuks G."/>
            <person name="Kavchok S."/>
            <person name="Keizer G."/>
            <person name="Linton E."/>
            <person name="Llaca V."/>
            <person name="Song R."/>
            <person name="Tanyolac B."/>
            <person name="Young S."/>
            <person name="Ho-Il K."/>
            <person name="Hahn J.H."/>
            <person name="Sangsakoo G."/>
            <person name="Vanavichit A."/>
            <person name="de Mattos Luiz.A.T."/>
            <person name="Zimmer P.D."/>
            <person name="Malone G."/>
            <person name="Dellagostin O."/>
            <person name="de Oliveira A.C."/>
            <person name="Bevan M."/>
            <person name="Bancroft I."/>
            <person name="Minx P."/>
            <person name="Cordum H."/>
            <person name="Wilson R."/>
            <person name="Cheng Z."/>
            <person name="Jin W."/>
            <person name="Jiang J."/>
            <person name="Leong S.A."/>
            <person name="Iwama H."/>
            <person name="Gojobori T."/>
            <person name="Itoh T."/>
            <person name="Niimura Y."/>
            <person name="Fujii Y."/>
            <person name="Habara T."/>
            <person name="Sakai H."/>
            <person name="Sato Y."/>
            <person name="Wilson G."/>
            <person name="Kumar K."/>
            <person name="McCouch S."/>
            <person name="Juretic N."/>
            <person name="Hoen D."/>
            <person name="Wright S."/>
            <person name="Bruskiewich R."/>
            <person name="Bureau T."/>
            <person name="Miyao A."/>
            <person name="Hirochika H."/>
            <person name="Nishikawa T."/>
            <person name="Kadowaki K."/>
            <person name="Sugiura M."/>
            <person name="Burr B."/>
            <person name="Sasaki T."/>
        </authorList>
    </citation>
    <scope>NUCLEOTIDE SEQUENCE [LARGE SCALE GENOMIC DNA]</scope>
    <source>
        <strain evidence="3">cv. Nipponbare</strain>
    </source>
</reference>
<organism evidence="2 3">
    <name type="scientific">Oryza sativa subsp. japonica</name>
    <name type="common">Rice</name>
    <dbReference type="NCBI Taxonomy" id="39947"/>
    <lineage>
        <taxon>Eukaryota</taxon>
        <taxon>Viridiplantae</taxon>
        <taxon>Streptophyta</taxon>
        <taxon>Embryophyta</taxon>
        <taxon>Tracheophyta</taxon>
        <taxon>Spermatophyta</taxon>
        <taxon>Magnoliopsida</taxon>
        <taxon>Liliopsida</taxon>
        <taxon>Poales</taxon>
        <taxon>Poaceae</taxon>
        <taxon>BOP clade</taxon>
        <taxon>Oryzoideae</taxon>
        <taxon>Oryzeae</taxon>
        <taxon>Oryzinae</taxon>
        <taxon>Oryza</taxon>
        <taxon>Oryza sativa</taxon>
    </lineage>
</organism>
<feature type="compositionally biased region" description="Polar residues" evidence="1">
    <location>
        <begin position="139"/>
        <end position="157"/>
    </location>
</feature>
<feature type="region of interest" description="Disordered" evidence="1">
    <location>
        <begin position="41"/>
        <end position="188"/>
    </location>
</feature>
<feature type="compositionally biased region" description="Low complexity" evidence="1">
    <location>
        <begin position="70"/>
        <end position="81"/>
    </location>
</feature>
<evidence type="ECO:0000313" key="2">
    <source>
        <dbReference type="EMBL" id="BAH91016.1"/>
    </source>
</evidence>
<name>C7IWZ1_ORYSJ</name>
<feature type="compositionally biased region" description="Low complexity" evidence="1">
    <location>
        <begin position="122"/>
        <end position="138"/>
    </location>
</feature>
<proteinExistence type="predicted"/>
<gene>
    <name evidence="2" type="ordered locus">Os01g0289950</name>
</gene>
<reference evidence="3" key="2">
    <citation type="journal article" date="2008" name="Nucleic Acids Res.">
        <title>The rice annotation project database (RAP-DB): 2008 update.</title>
        <authorList>
            <consortium name="The rice annotation project (RAP)"/>
        </authorList>
    </citation>
    <scope>GENOME REANNOTATION</scope>
    <source>
        <strain evidence="3">cv. Nipponbare</strain>
    </source>
</reference>
<feature type="compositionally biased region" description="Low complexity" evidence="1">
    <location>
        <begin position="97"/>
        <end position="114"/>
    </location>
</feature>
<protein>
    <submittedName>
        <fullName evidence="2">Os01g0289950 protein</fullName>
    </submittedName>
</protein>
<dbReference type="AlphaFoldDB" id="C7IWZ1"/>